<dbReference type="AlphaFoldDB" id="A0A0K0CYU3"/>
<evidence type="ECO:0000256" key="2">
    <source>
        <dbReference type="ARBA" id="ARBA00022574"/>
    </source>
</evidence>
<dbReference type="InterPro" id="IPR015943">
    <property type="entry name" value="WD40/YVTN_repeat-like_dom_sf"/>
</dbReference>
<dbReference type="InterPro" id="IPR019775">
    <property type="entry name" value="WD40_repeat_CS"/>
</dbReference>
<dbReference type="PRINTS" id="PR00320">
    <property type="entry name" value="GPROTEINBRPT"/>
</dbReference>
<dbReference type="InterPro" id="IPR020472">
    <property type="entry name" value="WD40_PAC1"/>
</dbReference>
<dbReference type="InterPro" id="IPR051865">
    <property type="entry name" value="WD-repeat_CDT2_adapter"/>
</dbReference>
<evidence type="ECO:0000313" key="8">
    <source>
        <dbReference type="WBParaSite" id="ACAC_0000284501-mRNA-1"/>
    </source>
</evidence>
<dbReference type="STRING" id="6313.A0A0K0CYU3"/>
<dbReference type="PROSITE" id="PS50082">
    <property type="entry name" value="WD_REPEATS_2"/>
    <property type="match status" value="2"/>
</dbReference>
<dbReference type="InterPro" id="IPR001680">
    <property type="entry name" value="WD40_rpt"/>
</dbReference>
<dbReference type="Proteomes" id="UP000035642">
    <property type="component" value="Unassembled WGS sequence"/>
</dbReference>
<evidence type="ECO:0000256" key="3">
    <source>
        <dbReference type="ARBA" id="ARBA00022737"/>
    </source>
</evidence>
<dbReference type="GO" id="GO:0030674">
    <property type="term" value="F:protein-macromolecule adaptor activity"/>
    <property type="evidence" value="ECO:0007669"/>
    <property type="project" value="TreeGrafter"/>
</dbReference>
<dbReference type="GO" id="GO:0007095">
    <property type="term" value="P:mitotic G2 DNA damage checkpoint signaling"/>
    <property type="evidence" value="ECO:0007669"/>
    <property type="project" value="TreeGrafter"/>
</dbReference>
<protein>
    <submittedName>
        <fullName evidence="8">WD_REPEATS_REGION domain-containing protein</fullName>
    </submittedName>
</protein>
<organism evidence="7 8">
    <name type="scientific">Angiostrongylus cantonensis</name>
    <name type="common">Rat lungworm</name>
    <dbReference type="NCBI Taxonomy" id="6313"/>
    <lineage>
        <taxon>Eukaryota</taxon>
        <taxon>Metazoa</taxon>
        <taxon>Ecdysozoa</taxon>
        <taxon>Nematoda</taxon>
        <taxon>Chromadorea</taxon>
        <taxon>Rhabditida</taxon>
        <taxon>Rhabditina</taxon>
        <taxon>Rhabditomorpha</taxon>
        <taxon>Strongyloidea</taxon>
        <taxon>Metastrongylidae</taxon>
        <taxon>Angiostrongylus</taxon>
    </lineage>
</organism>
<feature type="repeat" description="WD" evidence="6">
    <location>
        <begin position="91"/>
        <end position="126"/>
    </location>
</feature>
<dbReference type="Gene3D" id="2.130.10.10">
    <property type="entry name" value="YVTN repeat-like/Quinoprotein amine dehydrogenase"/>
    <property type="match status" value="2"/>
</dbReference>
<keyword evidence="2 6" id="KW-0853">WD repeat</keyword>
<evidence type="ECO:0000313" key="7">
    <source>
        <dbReference type="Proteomes" id="UP000035642"/>
    </source>
</evidence>
<dbReference type="GO" id="GO:0043161">
    <property type="term" value="P:proteasome-mediated ubiquitin-dependent protein catabolic process"/>
    <property type="evidence" value="ECO:0007669"/>
    <property type="project" value="TreeGrafter"/>
</dbReference>
<dbReference type="PANTHER" id="PTHR22852:SF0">
    <property type="entry name" value="DENTICLELESS PROTEIN HOMOLOG"/>
    <property type="match status" value="1"/>
</dbReference>
<comment type="similarity">
    <text evidence="5">Belongs to the WD repeat cdt2 family.</text>
</comment>
<accession>A0A0K0CYU3</accession>
<dbReference type="SUPFAM" id="SSF50978">
    <property type="entry name" value="WD40 repeat-like"/>
    <property type="match status" value="1"/>
</dbReference>
<proteinExistence type="inferred from homology"/>
<reference evidence="7" key="1">
    <citation type="submission" date="2012-09" db="EMBL/GenBank/DDBJ databases">
        <authorList>
            <person name="Martin A.A."/>
        </authorList>
    </citation>
    <scope>NUCLEOTIDE SEQUENCE</scope>
</reference>
<evidence type="ECO:0000256" key="1">
    <source>
        <dbReference type="ARBA" id="ARBA00004906"/>
    </source>
</evidence>
<keyword evidence="7" id="KW-1185">Reference proteome</keyword>
<dbReference type="GO" id="GO:0005634">
    <property type="term" value="C:nucleus"/>
    <property type="evidence" value="ECO:0007669"/>
    <property type="project" value="TreeGrafter"/>
</dbReference>
<comment type="pathway">
    <text evidence="1">Protein modification; protein ubiquitination.</text>
</comment>
<dbReference type="WBParaSite" id="ACAC_0000284501-mRNA-1">
    <property type="protein sequence ID" value="ACAC_0000284501-mRNA-1"/>
    <property type="gene ID" value="ACAC_0000284501"/>
</dbReference>
<evidence type="ECO:0000256" key="4">
    <source>
        <dbReference type="ARBA" id="ARBA00022786"/>
    </source>
</evidence>
<dbReference type="PROSITE" id="PS00678">
    <property type="entry name" value="WD_REPEATS_1"/>
    <property type="match status" value="1"/>
</dbReference>
<reference evidence="8" key="2">
    <citation type="submission" date="2016-04" db="UniProtKB">
        <authorList>
            <consortium name="WormBaseParasite"/>
        </authorList>
    </citation>
    <scope>IDENTIFICATION</scope>
</reference>
<dbReference type="PROSITE" id="PS50294">
    <property type="entry name" value="WD_REPEATS_REGION"/>
    <property type="match status" value="1"/>
</dbReference>
<keyword evidence="4" id="KW-0833">Ubl conjugation pathway</keyword>
<dbReference type="Pfam" id="PF00400">
    <property type="entry name" value="WD40"/>
    <property type="match status" value="2"/>
</dbReference>
<dbReference type="SMART" id="SM00320">
    <property type="entry name" value="WD40"/>
    <property type="match status" value="4"/>
</dbReference>
<feature type="repeat" description="WD" evidence="6">
    <location>
        <begin position="49"/>
        <end position="91"/>
    </location>
</feature>
<dbReference type="PANTHER" id="PTHR22852">
    <property type="entry name" value="LETHAL 2 DENTICLELESS PROTEIN RETINOIC ACID-REGULATED NUCLEAR MATRIX-ASSOCIATED PROTEIN"/>
    <property type="match status" value="1"/>
</dbReference>
<name>A0A0K0CYU3_ANGCA</name>
<dbReference type="InterPro" id="IPR036322">
    <property type="entry name" value="WD40_repeat_dom_sf"/>
</dbReference>
<evidence type="ECO:0000256" key="6">
    <source>
        <dbReference type="PROSITE-ProRule" id="PRU00221"/>
    </source>
</evidence>
<evidence type="ECO:0000256" key="5">
    <source>
        <dbReference type="ARBA" id="ARBA00038344"/>
    </source>
</evidence>
<keyword evidence="3" id="KW-0677">Repeat</keyword>
<sequence>MCTWVVCRFSPHSETVLYLGDDEGNIGIVDIAPVVSSEHGLHAKTLQCFVAHDATVMDVVGVPNCPDQLLSISGDTTVRLWDLQRQHSTLYFGHEMSVRSVCFVPDNYVFATGGRDGQIRLWDTRTSCFRNQGKLFKKPKAFYVFILSTHSFSGLRLWDTRKFSIKEEGHVLSTLEVPISKDAGITSVCLDRYGSSLFAAVTDNSVYEYGVLSSNRKPIRHFTGAAIESFYVQVQASPVSDFLLCGSKNKHAVMWDLQDLYCHRDECLRTIERQRRALLPKFVLNGHDSEVCCVGWSRTGKLPSVVEFGDSVCSKMLSEQDRALQNSPRKLTVKLTPLKIRHVSQLRGSFYGTISRYKTSLQKGETKDTHGVVVNVLDPGKGITRWFPTADLRSGVLQISQCNCGCITRNTLL</sequence>